<reference evidence="2 3" key="1">
    <citation type="journal article" date="2018" name="Mol. Biol. Evol.">
        <title>Analysis of the draft genome of the red seaweed Gracilariopsis chorda provides insights into genome size evolution in Rhodophyta.</title>
        <authorList>
            <person name="Lee J."/>
            <person name="Yang E.C."/>
            <person name="Graf L."/>
            <person name="Yang J.H."/>
            <person name="Qiu H."/>
            <person name="Zel Zion U."/>
            <person name="Chan C.X."/>
            <person name="Stephens T.G."/>
            <person name="Weber A.P.M."/>
            <person name="Boo G.H."/>
            <person name="Boo S.M."/>
            <person name="Kim K.M."/>
            <person name="Shin Y."/>
            <person name="Jung M."/>
            <person name="Lee S.J."/>
            <person name="Yim H.S."/>
            <person name="Lee J.H."/>
            <person name="Bhattacharya D."/>
            <person name="Yoon H.S."/>
        </authorList>
    </citation>
    <scope>NUCLEOTIDE SEQUENCE [LARGE SCALE GENOMIC DNA]</scope>
    <source>
        <strain evidence="2 3">SKKU-2015</strain>
        <tissue evidence="2">Whole body</tissue>
    </source>
</reference>
<dbReference type="AlphaFoldDB" id="A0A2V3IQ12"/>
<proteinExistence type="predicted"/>
<keyword evidence="3" id="KW-1185">Reference proteome</keyword>
<dbReference type="EMBL" id="NBIV01000098">
    <property type="protein sequence ID" value="PXF44175.1"/>
    <property type="molecule type" value="Genomic_DNA"/>
</dbReference>
<evidence type="ECO:0000313" key="2">
    <source>
        <dbReference type="EMBL" id="PXF44175.1"/>
    </source>
</evidence>
<protein>
    <submittedName>
        <fullName evidence="2">Uncharacterized protein</fullName>
    </submittedName>
</protein>
<name>A0A2V3IQ12_9FLOR</name>
<organism evidence="2 3">
    <name type="scientific">Gracilariopsis chorda</name>
    <dbReference type="NCBI Taxonomy" id="448386"/>
    <lineage>
        <taxon>Eukaryota</taxon>
        <taxon>Rhodophyta</taxon>
        <taxon>Florideophyceae</taxon>
        <taxon>Rhodymeniophycidae</taxon>
        <taxon>Gracilariales</taxon>
        <taxon>Gracilariaceae</taxon>
        <taxon>Gracilariopsis</taxon>
    </lineage>
</organism>
<gene>
    <name evidence="2" type="ORF">BWQ96_06035</name>
</gene>
<comment type="caution">
    <text evidence="2">The sequence shown here is derived from an EMBL/GenBank/DDBJ whole genome shotgun (WGS) entry which is preliminary data.</text>
</comment>
<feature type="region of interest" description="Disordered" evidence="1">
    <location>
        <begin position="1"/>
        <end position="81"/>
    </location>
</feature>
<feature type="compositionally biased region" description="Polar residues" evidence="1">
    <location>
        <begin position="1"/>
        <end position="10"/>
    </location>
</feature>
<evidence type="ECO:0000256" key="1">
    <source>
        <dbReference type="SAM" id="MobiDB-lite"/>
    </source>
</evidence>
<feature type="compositionally biased region" description="Basic and acidic residues" evidence="1">
    <location>
        <begin position="27"/>
        <end position="40"/>
    </location>
</feature>
<dbReference type="OrthoDB" id="10513269at2759"/>
<evidence type="ECO:0000313" key="3">
    <source>
        <dbReference type="Proteomes" id="UP000247409"/>
    </source>
</evidence>
<accession>A0A2V3IQ12</accession>
<sequence>MKAASKNNGDTPPPSAQKPKRRAQPGDFERQVEHIRRDIGTIRSNLAAAEKALDNSGIPFDQSQEPHPENNEDSPLPQNQS</sequence>
<dbReference type="Proteomes" id="UP000247409">
    <property type="component" value="Unassembled WGS sequence"/>
</dbReference>